<dbReference type="OrthoDB" id="10267474at2759"/>
<dbReference type="EMBL" id="GL870957">
    <property type="protein sequence ID" value="EGC39475.1"/>
    <property type="molecule type" value="Genomic_DNA"/>
</dbReference>
<dbReference type="KEGG" id="dpp:DICPUDRAFT_74994"/>
<dbReference type="GO" id="GO:0006433">
    <property type="term" value="P:prolyl-tRNA aminoacylation"/>
    <property type="evidence" value="ECO:0000318"/>
    <property type="project" value="GO_Central"/>
</dbReference>
<dbReference type="InParanoid" id="F0Z9C0"/>
<evidence type="ECO:0000256" key="2">
    <source>
        <dbReference type="ARBA" id="ARBA00011738"/>
    </source>
</evidence>
<dbReference type="VEuPathDB" id="AmoebaDB:DICPUDRAFT_74994"/>
<dbReference type="InterPro" id="IPR002314">
    <property type="entry name" value="aa-tRNA-synt_IIb"/>
</dbReference>
<evidence type="ECO:0000256" key="6">
    <source>
        <dbReference type="ARBA" id="ARBA00022741"/>
    </source>
</evidence>
<proteinExistence type="predicted"/>
<keyword evidence="14" id="KW-1185">Reference proteome</keyword>
<evidence type="ECO:0000256" key="10">
    <source>
        <dbReference type="ARBA" id="ARBA00029731"/>
    </source>
</evidence>
<dbReference type="PRINTS" id="PR01046">
    <property type="entry name" value="TRNASYNTHPRO"/>
</dbReference>
<sequence length="606" mass="69381">MLSINKNFKILKNSNNVIISSFTTSTPTQNNNNNVKRNKYINVFRSKMFIPFQDQKMETDLIESQLLMQKGGLIRKLAVGSYSTLPFAQKALENLIKVIDEEMEQVGGQKMTMPKMIPKELWDKTGRWDAFGKDLIKLKDRRENEYCMGPTHEEVVTSIVGNEKLPFNNFPIKLYQIGEKFRDEIRPRFGLLRGKEFLMKDMYSFDVTKEDAEKTYYQVKQAYHNILDRLELPYACVEADSGNIGGNMSHEFQVVTKAGEDKLIHCSNCGYHANIEKAVGLKSKENINDTFDPIFNIVRIETNQKKNNKHIAIVVNDSQDTFNHYSIKKHYNNIKSIEPITKNQYTDLLSKHNSKENGELNYQIFVDTNASKPFSKNQDALLEQIKSEFSINLNKDHKIIDSDILIEAKEGDICAQESCNGSSKLGIKKGIEVGHIFYLGNKYSSSFNATSCKNNIVKDLEMGCFGIGVSRLLAASVEALSKSGKEIDGTVTKDKITFPKEITPYHIIIVPKKESLQKDAEEISQQLQQQIPELKGRIIIDDRHDANVGHKIFESKFLGIPYLLVLNIDKSKQTNYKVEYDYGQIKEENNYLNQPDTLDYFKNKFI</sequence>
<dbReference type="InterPro" id="IPR050062">
    <property type="entry name" value="Pro-tRNA_synthetase"/>
</dbReference>
<dbReference type="FunFam" id="3.40.50.800:FF:000094">
    <property type="entry name" value="Prolyl-tRNA synthetase"/>
    <property type="match status" value="1"/>
</dbReference>
<dbReference type="PROSITE" id="PS50862">
    <property type="entry name" value="AA_TRNA_LIGASE_II"/>
    <property type="match status" value="1"/>
</dbReference>
<dbReference type="InterPro" id="IPR045864">
    <property type="entry name" value="aa-tRNA-synth_II/BPL/LPL"/>
</dbReference>
<protein>
    <recommendedName>
        <fullName evidence="3">proline--tRNA ligase</fullName>
        <ecNumber evidence="3">6.1.1.15</ecNumber>
    </recommendedName>
    <alternativeName>
        <fullName evidence="10">Prolyl-tRNA synthetase</fullName>
    </alternativeName>
</protein>
<dbReference type="InterPro" id="IPR036621">
    <property type="entry name" value="Anticodon-bd_dom_sf"/>
</dbReference>
<evidence type="ECO:0000256" key="3">
    <source>
        <dbReference type="ARBA" id="ARBA00012831"/>
    </source>
</evidence>
<evidence type="ECO:0000256" key="1">
    <source>
        <dbReference type="ARBA" id="ARBA00004496"/>
    </source>
</evidence>
<evidence type="ECO:0000313" key="13">
    <source>
        <dbReference type="EMBL" id="EGC39475.1"/>
    </source>
</evidence>
<dbReference type="eggNOG" id="KOG2324">
    <property type="taxonomic scope" value="Eukaryota"/>
</dbReference>
<dbReference type="SUPFAM" id="SSF52954">
    <property type="entry name" value="Class II aaRS ABD-related"/>
    <property type="match status" value="1"/>
</dbReference>
<dbReference type="GO" id="GO:0005739">
    <property type="term" value="C:mitochondrion"/>
    <property type="evidence" value="ECO:0000318"/>
    <property type="project" value="GO_Central"/>
</dbReference>
<evidence type="ECO:0000256" key="4">
    <source>
        <dbReference type="ARBA" id="ARBA00022490"/>
    </source>
</evidence>
<dbReference type="Proteomes" id="UP000001064">
    <property type="component" value="Unassembled WGS sequence"/>
</dbReference>
<gene>
    <name evidence="13" type="ORF">DICPUDRAFT_74994</name>
</gene>
<dbReference type="CDD" id="cd00779">
    <property type="entry name" value="ProRS_core_prok"/>
    <property type="match status" value="1"/>
</dbReference>
<dbReference type="Gene3D" id="3.40.50.800">
    <property type="entry name" value="Anticodon-binding domain"/>
    <property type="match status" value="1"/>
</dbReference>
<evidence type="ECO:0000256" key="9">
    <source>
        <dbReference type="ARBA" id="ARBA00023146"/>
    </source>
</evidence>
<organism evidence="13 14">
    <name type="scientific">Dictyostelium purpureum</name>
    <name type="common">Slime mold</name>
    <dbReference type="NCBI Taxonomy" id="5786"/>
    <lineage>
        <taxon>Eukaryota</taxon>
        <taxon>Amoebozoa</taxon>
        <taxon>Evosea</taxon>
        <taxon>Eumycetozoa</taxon>
        <taxon>Dictyostelia</taxon>
        <taxon>Dictyosteliales</taxon>
        <taxon>Dictyosteliaceae</taxon>
        <taxon>Dictyostelium</taxon>
    </lineage>
</organism>
<dbReference type="OMA" id="NCDYAAN"/>
<dbReference type="InterPro" id="IPR033730">
    <property type="entry name" value="ProRS_core_prok"/>
</dbReference>
<dbReference type="GeneID" id="10509938"/>
<dbReference type="NCBIfam" id="TIGR00409">
    <property type="entry name" value="proS_fam_II"/>
    <property type="match status" value="1"/>
</dbReference>
<accession>F0Z9C0</accession>
<dbReference type="GO" id="GO:0004827">
    <property type="term" value="F:proline-tRNA ligase activity"/>
    <property type="evidence" value="ECO:0000318"/>
    <property type="project" value="GO_Central"/>
</dbReference>
<comment type="catalytic activity">
    <reaction evidence="11">
        <text>tRNA(Pro) + L-proline + ATP = L-prolyl-tRNA(Pro) + AMP + diphosphate</text>
        <dbReference type="Rhea" id="RHEA:14305"/>
        <dbReference type="Rhea" id="RHEA-COMP:9700"/>
        <dbReference type="Rhea" id="RHEA-COMP:9702"/>
        <dbReference type="ChEBI" id="CHEBI:30616"/>
        <dbReference type="ChEBI" id="CHEBI:33019"/>
        <dbReference type="ChEBI" id="CHEBI:60039"/>
        <dbReference type="ChEBI" id="CHEBI:78442"/>
        <dbReference type="ChEBI" id="CHEBI:78532"/>
        <dbReference type="ChEBI" id="CHEBI:456215"/>
        <dbReference type="EC" id="6.1.1.15"/>
    </reaction>
</comment>
<dbReference type="InterPro" id="IPR004500">
    <property type="entry name" value="Pro-tRNA-synth_IIa_bac-type"/>
</dbReference>
<dbReference type="InterPro" id="IPR002316">
    <property type="entry name" value="Pro-tRNA-ligase_IIa"/>
</dbReference>
<dbReference type="PANTHER" id="PTHR42753">
    <property type="entry name" value="MITOCHONDRIAL RIBOSOME PROTEIN L39/PROLYL-TRNA LIGASE FAMILY MEMBER"/>
    <property type="match status" value="1"/>
</dbReference>
<evidence type="ECO:0000256" key="7">
    <source>
        <dbReference type="ARBA" id="ARBA00022840"/>
    </source>
</evidence>
<name>F0Z9C0_DICPU</name>
<dbReference type="GO" id="GO:0005524">
    <property type="term" value="F:ATP binding"/>
    <property type="evidence" value="ECO:0007669"/>
    <property type="project" value="UniProtKB-KW"/>
</dbReference>
<reference evidence="14" key="1">
    <citation type="journal article" date="2011" name="Genome Biol.">
        <title>Comparative genomics of the social amoebae Dictyostelium discoideum and Dictyostelium purpureum.</title>
        <authorList>
            <consortium name="US DOE Joint Genome Institute (JGI-PGF)"/>
            <person name="Sucgang R."/>
            <person name="Kuo A."/>
            <person name="Tian X."/>
            <person name="Salerno W."/>
            <person name="Parikh A."/>
            <person name="Feasley C.L."/>
            <person name="Dalin E."/>
            <person name="Tu H."/>
            <person name="Huang E."/>
            <person name="Barry K."/>
            <person name="Lindquist E."/>
            <person name="Shapiro H."/>
            <person name="Bruce D."/>
            <person name="Schmutz J."/>
            <person name="Salamov A."/>
            <person name="Fey P."/>
            <person name="Gaudet P."/>
            <person name="Anjard C."/>
            <person name="Babu M.M."/>
            <person name="Basu S."/>
            <person name="Bushmanova Y."/>
            <person name="van der Wel H."/>
            <person name="Katoh-Kurasawa M."/>
            <person name="Dinh C."/>
            <person name="Coutinho P.M."/>
            <person name="Saito T."/>
            <person name="Elias M."/>
            <person name="Schaap P."/>
            <person name="Kay R.R."/>
            <person name="Henrissat B."/>
            <person name="Eichinger L."/>
            <person name="Rivero F."/>
            <person name="Putnam N.H."/>
            <person name="West C.M."/>
            <person name="Loomis W.F."/>
            <person name="Chisholm R.L."/>
            <person name="Shaulsky G."/>
            <person name="Strassmann J.E."/>
            <person name="Queller D.C."/>
            <person name="Kuspa A."/>
            <person name="Grigoriev I.V."/>
        </authorList>
    </citation>
    <scope>NUCLEOTIDE SEQUENCE [LARGE SCALE GENOMIC DNA]</scope>
    <source>
        <strain evidence="14">QSDP1</strain>
    </source>
</reference>
<dbReference type="EC" id="6.1.1.15" evidence="3"/>
<feature type="domain" description="Aminoacyl-transfer RNA synthetases class-II family profile" evidence="12">
    <location>
        <begin position="93"/>
        <end position="499"/>
    </location>
</feature>
<keyword evidence="5" id="KW-0436">Ligase</keyword>
<evidence type="ECO:0000313" key="14">
    <source>
        <dbReference type="Proteomes" id="UP000001064"/>
    </source>
</evidence>
<dbReference type="RefSeq" id="XP_003284033.1">
    <property type="nucleotide sequence ID" value="XM_003283985.1"/>
</dbReference>
<keyword evidence="4" id="KW-0963">Cytoplasm</keyword>
<keyword evidence="8" id="KW-0648">Protein biosynthesis</keyword>
<dbReference type="STRING" id="5786.F0Z9C0"/>
<dbReference type="Pfam" id="PF00587">
    <property type="entry name" value="tRNA-synt_2b"/>
    <property type="match status" value="1"/>
</dbReference>
<keyword evidence="6" id="KW-0547">Nucleotide-binding</keyword>
<dbReference type="FunFam" id="3.30.930.10:FF:000066">
    <property type="entry name" value="Proline--tRNA ligase"/>
    <property type="match status" value="1"/>
</dbReference>
<comment type="subunit">
    <text evidence="2">Homodimer.</text>
</comment>
<dbReference type="SUPFAM" id="SSF55681">
    <property type="entry name" value="Class II aaRS and biotin synthetases"/>
    <property type="match status" value="1"/>
</dbReference>
<keyword evidence="7" id="KW-0067">ATP-binding</keyword>
<evidence type="ECO:0000259" key="12">
    <source>
        <dbReference type="PROSITE" id="PS50862"/>
    </source>
</evidence>
<comment type="subcellular location">
    <subcellularLocation>
        <location evidence="1">Cytoplasm</location>
    </subcellularLocation>
</comment>
<dbReference type="FunCoup" id="F0Z9C0">
    <property type="interactions" value="275"/>
</dbReference>
<evidence type="ECO:0000256" key="8">
    <source>
        <dbReference type="ARBA" id="ARBA00022917"/>
    </source>
</evidence>
<evidence type="ECO:0000256" key="5">
    <source>
        <dbReference type="ARBA" id="ARBA00022598"/>
    </source>
</evidence>
<dbReference type="InterPro" id="IPR006195">
    <property type="entry name" value="aa-tRNA-synth_II"/>
</dbReference>
<dbReference type="PANTHER" id="PTHR42753:SF2">
    <property type="entry name" value="PROLINE--TRNA LIGASE"/>
    <property type="match status" value="1"/>
</dbReference>
<dbReference type="Gene3D" id="3.30.930.10">
    <property type="entry name" value="Bira Bifunctional Protein, Domain 2"/>
    <property type="match status" value="2"/>
</dbReference>
<dbReference type="AlphaFoldDB" id="F0Z9C0"/>
<evidence type="ECO:0000256" key="11">
    <source>
        <dbReference type="ARBA" id="ARBA00047671"/>
    </source>
</evidence>
<keyword evidence="9" id="KW-0030">Aminoacyl-tRNA synthetase</keyword>